<dbReference type="GO" id="GO:0005886">
    <property type="term" value="C:plasma membrane"/>
    <property type="evidence" value="ECO:0007669"/>
    <property type="project" value="UniProtKB-SubCell"/>
</dbReference>
<sequence>MTVLFPQIASRTPSPGDKAVVAIPARNEAARIGACLDALAAQRDAATLTVLLLLNGCTDATEAVARAHAAGAPFRLVLRHAVLPPGQAHAGEARGRAMDAAAALLEREAQPDGLLLTTDADSQVAPDWLAATRAELRSGADAVAGRVDYDPAETACLPAALRQRMAQEDSYAALLAELEARLDPVRGDGWPRHRMASGASLAVRLPAYRRAGGLPRLPVGEDR</sequence>
<evidence type="ECO:0000256" key="2">
    <source>
        <dbReference type="ARBA" id="ARBA00022475"/>
    </source>
</evidence>
<dbReference type="InterPro" id="IPR001173">
    <property type="entry name" value="Glyco_trans_2-like"/>
</dbReference>
<evidence type="ECO:0000256" key="3">
    <source>
        <dbReference type="ARBA" id="ARBA00022676"/>
    </source>
</evidence>
<evidence type="ECO:0000259" key="6">
    <source>
        <dbReference type="Pfam" id="PF00535"/>
    </source>
</evidence>
<evidence type="ECO:0000256" key="4">
    <source>
        <dbReference type="ARBA" id="ARBA00022679"/>
    </source>
</evidence>
<keyword evidence="2" id="KW-1003">Cell membrane</keyword>
<feature type="non-terminal residue" evidence="7">
    <location>
        <position position="223"/>
    </location>
</feature>
<dbReference type="InParanoid" id="A0A3A9J6J2"/>
<proteinExistence type="predicted"/>
<comment type="caution">
    <text evidence="7">The sequence shown here is derived from an EMBL/GenBank/DDBJ whole genome shotgun (WGS) entry which is preliminary data.</text>
</comment>
<evidence type="ECO:0000256" key="1">
    <source>
        <dbReference type="ARBA" id="ARBA00004236"/>
    </source>
</evidence>
<dbReference type="InterPro" id="IPR029044">
    <property type="entry name" value="Nucleotide-diphossugar_trans"/>
</dbReference>
<dbReference type="SUPFAM" id="SSF53448">
    <property type="entry name" value="Nucleotide-diphospho-sugar transferases"/>
    <property type="match status" value="1"/>
</dbReference>
<dbReference type="PANTHER" id="PTHR43646">
    <property type="entry name" value="GLYCOSYLTRANSFERASE"/>
    <property type="match status" value="1"/>
</dbReference>
<reference evidence="7 8" key="1">
    <citation type="submission" date="2018-09" db="EMBL/GenBank/DDBJ databases">
        <title>Roseomonas sp. nov., isolated from feces of Tibetan antelopes in the Qinghai-Tibet plateau, China.</title>
        <authorList>
            <person name="Tian Z."/>
        </authorList>
    </citation>
    <scope>NUCLEOTIDE SEQUENCE [LARGE SCALE GENOMIC DNA]</scope>
    <source>
        <strain evidence="7 8">Z24</strain>
    </source>
</reference>
<evidence type="ECO:0000256" key="5">
    <source>
        <dbReference type="ARBA" id="ARBA00023136"/>
    </source>
</evidence>
<comment type="subcellular location">
    <subcellularLocation>
        <location evidence="1">Cell membrane</location>
    </subcellularLocation>
</comment>
<evidence type="ECO:0000313" key="8">
    <source>
        <dbReference type="Proteomes" id="UP000278036"/>
    </source>
</evidence>
<dbReference type="AlphaFoldDB" id="A0A3A9J6J2"/>
<dbReference type="Pfam" id="PF00535">
    <property type="entry name" value="Glycos_transf_2"/>
    <property type="match status" value="1"/>
</dbReference>
<gene>
    <name evidence="7" type="ORF">D6Z83_25725</name>
</gene>
<protein>
    <submittedName>
        <fullName evidence="7">Glycosyltransferase</fullName>
    </submittedName>
</protein>
<keyword evidence="3" id="KW-0328">Glycosyltransferase</keyword>
<dbReference type="EMBL" id="RAQU01000299">
    <property type="protein sequence ID" value="RKK01291.1"/>
    <property type="molecule type" value="Genomic_DNA"/>
</dbReference>
<feature type="domain" description="Glycosyltransferase 2-like" evidence="6">
    <location>
        <begin position="21"/>
        <end position="154"/>
    </location>
</feature>
<dbReference type="OrthoDB" id="114108at2"/>
<dbReference type="PANTHER" id="PTHR43646:SF2">
    <property type="entry name" value="GLYCOSYLTRANSFERASE 2-LIKE DOMAIN-CONTAINING PROTEIN"/>
    <property type="match status" value="1"/>
</dbReference>
<dbReference type="GO" id="GO:0016757">
    <property type="term" value="F:glycosyltransferase activity"/>
    <property type="evidence" value="ECO:0007669"/>
    <property type="project" value="UniProtKB-KW"/>
</dbReference>
<evidence type="ECO:0000313" key="7">
    <source>
        <dbReference type="EMBL" id="RKK01291.1"/>
    </source>
</evidence>
<keyword evidence="4 7" id="KW-0808">Transferase</keyword>
<name>A0A3A9J6J2_9PROT</name>
<organism evidence="7 8">
    <name type="scientific">Teichococcus wenyumeiae</name>
    <dbReference type="NCBI Taxonomy" id="2478470"/>
    <lineage>
        <taxon>Bacteria</taxon>
        <taxon>Pseudomonadati</taxon>
        <taxon>Pseudomonadota</taxon>
        <taxon>Alphaproteobacteria</taxon>
        <taxon>Acetobacterales</taxon>
        <taxon>Roseomonadaceae</taxon>
        <taxon>Roseomonas</taxon>
    </lineage>
</organism>
<dbReference type="RefSeq" id="WP_120640974.1">
    <property type="nucleotide sequence ID" value="NZ_RAQU01000299.1"/>
</dbReference>
<dbReference type="Proteomes" id="UP000278036">
    <property type="component" value="Unassembled WGS sequence"/>
</dbReference>
<accession>A0A3A9J6J2</accession>
<keyword evidence="5" id="KW-0472">Membrane</keyword>
<dbReference type="Gene3D" id="3.90.550.10">
    <property type="entry name" value="Spore Coat Polysaccharide Biosynthesis Protein SpsA, Chain A"/>
    <property type="match status" value="1"/>
</dbReference>